<dbReference type="OrthoDB" id="1699231at2759"/>
<organism evidence="10 11">
    <name type="scientific">Psilocybe cyanescens</name>
    <dbReference type="NCBI Taxonomy" id="93625"/>
    <lineage>
        <taxon>Eukaryota</taxon>
        <taxon>Fungi</taxon>
        <taxon>Dikarya</taxon>
        <taxon>Basidiomycota</taxon>
        <taxon>Agaricomycotina</taxon>
        <taxon>Agaricomycetes</taxon>
        <taxon>Agaricomycetidae</taxon>
        <taxon>Agaricales</taxon>
        <taxon>Agaricineae</taxon>
        <taxon>Strophariaceae</taxon>
        <taxon>Psilocybe</taxon>
    </lineage>
</organism>
<dbReference type="InterPro" id="IPR004713">
    <property type="entry name" value="CaH_exchang"/>
</dbReference>
<accession>A0A409WUT6</accession>
<dbReference type="InParanoid" id="A0A409WUT6"/>
<dbReference type="InterPro" id="IPR004837">
    <property type="entry name" value="NaCa_Exmemb"/>
</dbReference>
<dbReference type="AlphaFoldDB" id="A0A409WUT6"/>
<evidence type="ECO:0000256" key="2">
    <source>
        <dbReference type="ARBA" id="ARBA00008170"/>
    </source>
</evidence>
<evidence type="ECO:0000313" key="10">
    <source>
        <dbReference type="EMBL" id="PPQ82226.1"/>
    </source>
</evidence>
<name>A0A409WUT6_PSICY</name>
<evidence type="ECO:0000256" key="4">
    <source>
        <dbReference type="ARBA" id="ARBA00022692"/>
    </source>
</evidence>
<feature type="transmembrane region" description="Helical" evidence="8">
    <location>
        <begin position="237"/>
        <end position="258"/>
    </location>
</feature>
<feature type="domain" description="Sodium/calcium exchanger membrane region" evidence="9">
    <location>
        <begin position="339"/>
        <end position="455"/>
    </location>
</feature>
<dbReference type="GO" id="GO:0015369">
    <property type="term" value="F:calcium:proton antiporter activity"/>
    <property type="evidence" value="ECO:0007669"/>
    <property type="project" value="TreeGrafter"/>
</dbReference>
<comment type="caution">
    <text evidence="10">The sequence shown here is derived from an EMBL/GenBank/DDBJ whole genome shotgun (WGS) entry which is preliminary data.</text>
</comment>
<evidence type="ECO:0000256" key="6">
    <source>
        <dbReference type="ARBA" id="ARBA00023065"/>
    </source>
</evidence>
<feature type="transmembrane region" description="Helical" evidence="8">
    <location>
        <begin position="284"/>
        <end position="303"/>
    </location>
</feature>
<evidence type="ECO:0000256" key="5">
    <source>
        <dbReference type="ARBA" id="ARBA00022989"/>
    </source>
</evidence>
<dbReference type="EMBL" id="NHYD01003161">
    <property type="protein sequence ID" value="PPQ82226.1"/>
    <property type="molecule type" value="Genomic_DNA"/>
</dbReference>
<proteinExistence type="inferred from homology"/>
<dbReference type="PANTHER" id="PTHR31503">
    <property type="entry name" value="VACUOLAR CALCIUM ION TRANSPORTER"/>
    <property type="match status" value="1"/>
</dbReference>
<evidence type="ECO:0000256" key="8">
    <source>
        <dbReference type="SAM" id="Phobius"/>
    </source>
</evidence>
<dbReference type="PANTHER" id="PTHR31503:SF22">
    <property type="entry name" value="VACUOLAR CALCIUM ION TRANSPORTER"/>
    <property type="match status" value="1"/>
</dbReference>
<keyword evidence="7 8" id="KW-0472">Membrane</keyword>
<keyword evidence="3" id="KW-0813">Transport</keyword>
<dbReference type="Gene3D" id="1.20.1420.30">
    <property type="entry name" value="NCX, central ion-binding region"/>
    <property type="match status" value="1"/>
</dbReference>
<keyword evidence="5 8" id="KW-1133">Transmembrane helix</keyword>
<protein>
    <recommendedName>
        <fullName evidence="9">Sodium/calcium exchanger membrane region domain-containing protein</fullName>
    </recommendedName>
</protein>
<evidence type="ECO:0000259" key="9">
    <source>
        <dbReference type="Pfam" id="PF01699"/>
    </source>
</evidence>
<dbReference type="InterPro" id="IPR044880">
    <property type="entry name" value="NCX_ion-bd_dom_sf"/>
</dbReference>
<evidence type="ECO:0000256" key="1">
    <source>
        <dbReference type="ARBA" id="ARBA00004127"/>
    </source>
</evidence>
<evidence type="ECO:0000256" key="3">
    <source>
        <dbReference type="ARBA" id="ARBA00022448"/>
    </source>
</evidence>
<keyword evidence="6" id="KW-0406">Ion transport</keyword>
<feature type="transmembrane region" description="Helical" evidence="8">
    <location>
        <begin position="354"/>
        <end position="372"/>
    </location>
</feature>
<comment type="similarity">
    <text evidence="2">Belongs to the Ca(2+):cation antiporter (CaCA) (TC 2.A.19) family.</text>
</comment>
<dbReference type="Proteomes" id="UP000283269">
    <property type="component" value="Unassembled WGS sequence"/>
</dbReference>
<comment type="subcellular location">
    <subcellularLocation>
        <location evidence="1">Endomembrane system</location>
        <topology evidence="1">Multi-pass membrane protein</topology>
    </subcellularLocation>
</comment>
<keyword evidence="4 8" id="KW-0812">Transmembrane</keyword>
<gene>
    <name evidence="10" type="ORF">CVT25_008081</name>
</gene>
<dbReference type="Pfam" id="PF01699">
    <property type="entry name" value="Na_Ca_ex"/>
    <property type="match status" value="1"/>
</dbReference>
<feature type="transmembrane region" description="Helical" evidence="8">
    <location>
        <begin position="415"/>
        <end position="438"/>
    </location>
</feature>
<dbReference type="STRING" id="93625.A0A409WUT6"/>
<feature type="transmembrane region" description="Helical" evidence="8">
    <location>
        <begin position="26"/>
        <end position="44"/>
    </location>
</feature>
<dbReference type="GO" id="GO:0000329">
    <property type="term" value="C:fungal-type vacuole membrane"/>
    <property type="evidence" value="ECO:0007669"/>
    <property type="project" value="TreeGrafter"/>
</dbReference>
<reference evidence="10 11" key="1">
    <citation type="journal article" date="2018" name="Evol. Lett.">
        <title>Horizontal gene cluster transfer increased hallucinogenic mushroom diversity.</title>
        <authorList>
            <person name="Reynolds H.T."/>
            <person name="Vijayakumar V."/>
            <person name="Gluck-Thaler E."/>
            <person name="Korotkin H.B."/>
            <person name="Matheny P.B."/>
            <person name="Slot J.C."/>
        </authorList>
    </citation>
    <scope>NUCLEOTIDE SEQUENCE [LARGE SCALE GENOMIC DNA]</scope>
    <source>
        <strain evidence="10 11">2631</strain>
    </source>
</reference>
<sequence length="457" mass="51701">MPPSEESTPLLSVNVAGQDHSSPPFYFLRSYFNILLVFVPLAAIAHHLNWDVDLRFVFSLLAIVPLPGLVRGSTKQVSVLLSEKPAILFDTSFGDLVEIIVTVVALLQGKPQSFLSSRFWLMRVSLRNRRCSPHPSILLRAIKLISFTDSWLCACQHLVCLGLLVPSWYVISRISLYTFVRNLYYSWLHTFRDKVPGYESTSDWLFPPHIQVPCQNGLSELSWHIVIDTSNKDGLVVIYRGTAIVLLAVYFAFLYFQLRFTHQPYDNRDWVSSRTRVVNGNPDASSMSAVFSAISSVCFLNFLSRWLIDDFVKFIGSRSRYILLRQILQTNLTDIISVVISIQEFTTKHHTSKVLIGLILVPLIVNLTKHITSVRVAVEDEMELTIMYCVGSSIRIASFVAPLIIIGSWVSGHVFTLTFANFETVVLFVSVVLVNTLIQDGRSNYMEGLMYASCFLN</sequence>
<evidence type="ECO:0000256" key="7">
    <source>
        <dbReference type="ARBA" id="ARBA00023136"/>
    </source>
</evidence>
<dbReference type="GO" id="GO:0012505">
    <property type="term" value="C:endomembrane system"/>
    <property type="evidence" value="ECO:0007669"/>
    <property type="project" value="UniProtKB-SubCell"/>
</dbReference>
<feature type="transmembrane region" description="Helical" evidence="8">
    <location>
        <begin position="323"/>
        <end position="342"/>
    </location>
</feature>
<dbReference type="GO" id="GO:0006874">
    <property type="term" value="P:intracellular calcium ion homeostasis"/>
    <property type="evidence" value="ECO:0007669"/>
    <property type="project" value="TreeGrafter"/>
</dbReference>
<feature type="transmembrane region" description="Helical" evidence="8">
    <location>
        <begin position="384"/>
        <end position="409"/>
    </location>
</feature>
<evidence type="ECO:0000313" key="11">
    <source>
        <dbReference type="Proteomes" id="UP000283269"/>
    </source>
</evidence>
<keyword evidence="11" id="KW-1185">Reference proteome</keyword>